<dbReference type="GO" id="GO:0003677">
    <property type="term" value="F:DNA binding"/>
    <property type="evidence" value="ECO:0007669"/>
    <property type="project" value="UniProtKB-KW"/>
</dbReference>
<reference evidence="9 10" key="1">
    <citation type="submission" date="2009-01" db="EMBL/GenBank/DDBJ databases">
        <authorList>
            <person name="Fulton L."/>
            <person name="Clifton S."/>
            <person name="Fulton B."/>
            <person name="Xu J."/>
            <person name="Minx P."/>
            <person name="Pepin K.H."/>
            <person name="Johnson M."/>
            <person name="Bhonagiri V."/>
            <person name="Nash W.E."/>
            <person name="Mardis E.R."/>
            <person name="Wilson R.K."/>
        </authorList>
    </citation>
    <scope>NUCLEOTIDE SEQUENCE [LARGE SCALE GENOMIC DNA]</scope>
    <source>
        <strain evidence="9 10">DSM 5476</strain>
    </source>
</reference>
<keyword evidence="10" id="KW-1185">Reference proteome</keyword>
<sequence>MDSFRKEFHHEFFFSFRQYSIQSKDEGGNYVYLNKVEICGINTATLKVLKEKEKIELLTRIKNNDRPEQAREKLISGNLKLVLSVIQRFTNRGENLDDLFQVGCIGLIKAIDNFDISQNVRFSTYAVPMIIGEIRRYLRDNNSVRVSRSLKDTAYKAMQAKEKLTTAHLKEPTIDEISQEMGVRREDVVLALESIVDPVSLYEPVYSDGGDTIYVMDQIGDKSDDKNWLDEIAIKEAIKNLNEREKKILSLRFFNGKTQVEVAEDIGISQAQVSRLEKGALDRIKKSI</sequence>
<dbReference type="InterPro" id="IPR007624">
    <property type="entry name" value="RNA_pol_sigma70_r3"/>
</dbReference>
<accession>C0EGT4</accession>
<dbReference type="InterPro" id="IPR013325">
    <property type="entry name" value="RNA_pol_sigma_r2"/>
</dbReference>
<dbReference type="InterPro" id="IPR050239">
    <property type="entry name" value="Sigma-70_RNA_pol_init_factors"/>
</dbReference>
<evidence type="ECO:0000256" key="4">
    <source>
        <dbReference type="ARBA" id="ARBA00023082"/>
    </source>
</evidence>
<dbReference type="InterPro" id="IPR013324">
    <property type="entry name" value="RNA_pol_sigma_r3/r4-like"/>
</dbReference>
<dbReference type="NCBIfam" id="NF006071">
    <property type="entry name" value="PRK08215.1"/>
    <property type="match status" value="1"/>
</dbReference>
<evidence type="ECO:0000256" key="2">
    <source>
        <dbReference type="ARBA" id="ARBA00022969"/>
    </source>
</evidence>
<dbReference type="GO" id="GO:0006352">
    <property type="term" value="P:DNA-templated transcription initiation"/>
    <property type="evidence" value="ECO:0007669"/>
    <property type="project" value="InterPro"/>
</dbReference>
<dbReference type="Proteomes" id="UP000003340">
    <property type="component" value="Unassembled WGS sequence"/>
</dbReference>
<dbReference type="SUPFAM" id="SSF88659">
    <property type="entry name" value="Sigma3 and sigma4 domains of RNA polymerase sigma factors"/>
    <property type="match status" value="2"/>
</dbReference>
<dbReference type="AlphaFoldDB" id="C0EGT4"/>
<dbReference type="PANTHER" id="PTHR30603:SF17">
    <property type="entry name" value="RNA POLYMERASE SIGMA-G FACTOR"/>
    <property type="match status" value="1"/>
</dbReference>
<evidence type="ECO:0000313" key="9">
    <source>
        <dbReference type="EMBL" id="EEG29308.1"/>
    </source>
</evidence>
<dbReference type="GO" id="GO:0030435">
    <property type="term" value="P:sporulation resulting in formation of a cellular spore"/>
    <property type="evidence" value="ECO:0007669"/>
    <property type="project" value="UniProtKB-KW"/>
</dbReference>
<dbReference type="NCBIfam" id="TIGR02937">
    <property type="entry name" value="sigma70-ECF"/>
    <property type="match status" value="1"/>
</dbReference>
<dbReference type="PIRSF" id="PIRSF000770">
    <property type="entry name" value="RNA_pol_sigma-SigE/K"/>
    <property type="match status" value="1"/>
</dbReference>
<dbReference type="Pfam" id="PF04542">
    <property type="entry name" value="Sigma70_r2"/>
    <property type="match status" value="1"/>
</dbReference>
<dbReference type="PROSITE" id="PS00716">
    <property type="entry name" value="SIGMA70_2"/>
    <property type="match status" value="1"/>
</dbReference>
<dbReference type="STRING" id="537013.CLOSTMETH_03078"/>
<dbReference type="EMBL" id="ACEC01000109">
    <property type="protein sequence ID" value="EEG29308.1"/>
    <property type="molecule type" value="Genomic_DNA"/>
</dbReference>
<keyword evidence="2" id="KW-0749">Sporulation</keyword>
<dbReference type="GO" id="GO:0016987">
    <property type="term" value="F:sigma factor activity"/>
    <property type="evidence" value="ECO:0007669"/>
    <property type="project" value="UniProtKB-KW"/>
</dbReference>
<evidence type="ECO:0000256" key="3">
    <source>
        <dbReference type="ARBA" id="ARBA00023015"/>
    </source>
</evidence>
<dbReference type="InterPro" id="IPR014284">
    <property type="entry name" value="RNA_pol_sigma-70_dom"/>
</dbReference>
<keyword evidence="5 7" id="KW-0238">DNA-binding</keyword>
<dbReference type="Gene3D" id="1.20.140.160">
    <property type="match status" value="1"/>
</dbReference>
<dbReference type="PROSITE" id="PS50943">
    <property type="entry name" value="HTH_CROC1"/>
    <property type="match status" value="1"/>
</dbReference>
<name>C0EGT4_9FIRM</name>
<dbReference type="InterPro" id="IPR014322">
    <property type="entry name" value="RNA_pol_sigma-B/F/G"/>
</dbReference>
<dbReference type="InterPro" id="IPR007630">
    <property type="entry name" value="RNA_pol_sigma70_r4"/>
</dbReference>
<protein>
    <recommendedName>
        <fullName evidence="7">RNA polymerase sigma factor</fullName>
    </recommendedName>
</protein>
<feature type="domain" description="HTH cro/C1-type" evidence="8">
    <location>
        <begin position="255"/>
        <end position="279"/>
    </location>
</feature>
<dbReference type="PRINTS" id="PR00046">
    <property type="entry name" value="SIGMA70FCT"/>
</dbReference>
<evidence type="ECO:0000256" key="7">
    <source>
        <dbReference type="RuleBase" id="RU362124"/>
    </source>
</evidence>
<dbReference type="SUPFAM" id="SSF88946">
    <property type="entry name" value="Sigma2 domain of RNA polymerase sigma factors"/>
    <property type="match status" value="1"/>
</dbReference>
<dbReference type="InterPro" id="IPR001387">
    <property type="entry name" value="Cro/C1-type_HTH"/>
</dbReference>
<dbReference type="Gene3D" id="1.20.120.1810">
    <property type="match status" value="1"/>
</dbReference>
<gene>
    <name evidence="9" type="ORF">CLOSTMETH_03078</name>
</gene>
<comment type="similarity">
    <text evidence="1 7">Belongs to the sigma-70 factor family.</text>
</comment>
<evidence type="ECO:0000313" key="10">
    <source>
        <dbReference type="Proteomes" id="UP000003340"/>
    </source>
</evidence>
<proteinExistence type="inferred from homology"/>
<dbReference type="Pfam" id="PF04539">
    <property type="entry name" value="Sigma70_r3"/>
    <property type="match status" value="1"/>
</dbReference>
<dbReference type="eggNOG" id="COG1191">
    <property type="taxonomic scope" value="Bacteria"/>
</dbReference>
<reference evidence="9 10" key="2">
    <citation type="submission" date="2009-02" db="EMBL/GenBank/DDBJ databases">
        <title>Draft genome sequence of Clostridium methylpentosum (DSM 5476).</title>
        <authorList>
            <person name="Sudarsanam P."/>
            <person name="Ley R."/>
            <person name="Guruge J."/>
            <person name="Turnbaugh P.J."/>
            <person name="Mahowald M."/>
            <person name="Liep D."/>
            <person name="Gordon J."/>
        </authorList>
    </citation>
    <scope>NUCLEOTIDE SEQUENCE [LARGE SCALE GENOMIC DNA]</scope>
    <source>
        <strain evidence="9 10">DSM 5476</strain>
    </source>
</reference>
<keyword evidence="6 7" id="KW-0804">Transcription</keyword>
<dbReference type="NCBIfam" id="TIGR02980">
    <property type="entry name" value="SigBFG"/>
    <property type="match status" value="1"/>
</dbReference>
<dbReference type="HOGENOM" id="CLU_014793_8_5_9"/>
<comment type="function">
    <text evidence="7">Sigma factors are initiation factors that promote the attachment of RNA polymerase to specific initiation sites and are then released.</text>
</comment>
<dbReference type="PANTHER" id="PTHR30603">
    <property type="entry name" value="RNA POLYMERASE SIGMA FACTOR RPO"/>
    <property type="match status" value="1"/>
</dbReference>
<organism evidence="9 10">
    <name type="scientific">[Clostridium] methylpentosum DSM 5476</name>
    <dbReference type="NCBI Taxonomy" id="537013"/>
    <lineage>
        <taxon>Bacteria</taxon>
        <taxon>Bacillati</taxon>
        <taxon>Bacillota</taxon>
        <taxon>Clostridia</taxon>
        <taxon>Eubacteriales</taxon>
        <taxon>Oscillospiraceae</taxon>
        <taxon>Oscillospiraceae incertae sedis</taxon>
    </lineage>
</organism>
<dbReference type="PROSITE" id="PS00715">
    <property type="entry name" value="SIGMA70_1"/>
    <property type="match status" value="1"/>
</dbReference>
<evidence type="ECO:0000256" key="1">
    <source>
        <dbReference type="ARBA" id="ARBA00007788"/>
    </source>
</evidence>
<evidence type="ECO:0000259" key="8">
    <source>
        <dbReference type="PROSITE" id="PS50943"/>
    </source>
</evidence>
<comment type="caution">
    <text evidence="9">The sequence shown here is derived from an EMBL/GenBank/DDBJ whole genome shotgun (WGS) entry which is preliminary data.</text>
</comment>
<keyword evidence="3 7" id="KW-0805">Transcription regulation</keyword>
<evidence type="ECO:0000256" key="6">
    <source>
        <dbReference type="ARBA" id="ARBA00023163"/>
    </source>
</evidence>
<evidence type="ECO:0000256" key="5">
    <source>
        <dbReference type="ARBA" id="ARBA00023125"/>
    </source>
</evidence>
<dbReference type="InterPro" id="IPR007627">
    <property type="entry name" value="RNA_pol_sigma70_r2"/>
</dbReference>
<dbReference type="InterPro" id="IPR000943">
    <property type="entry name" value="RNA_pol_sigma70"/>
</dbReference>
<keyword evidence="4 7" id="KW-0731">Sigma factor</keyword>
<dbReference type="CDD" id="cd06171">
    <property type="entry name" value="Sigma70_r4"/>
    <property type="match status" value="1"/>
</dbReference>
<dbReference type="Pfam" id="PF04545">
    <property type="entry name" value="Sigma70_r4"/>
    <property type="match status" value="1"/>
</dbReference>